<dbReference type="WBParaSite" id="NBR_0000965501-mRNA-1">
    <property type="protein sequence ID" value="NBR_0000965501-mRNA-1"/>
    <property type="gene ID" value="NBR_0000965501"/>
</dbReference>
<sequence>MECLLLLCNIFIYSQLMAYFDKDERDMYDKRLSAIERKRASIALICFMVTSQMVYFIYFCPSIVQAFLFHICAVMSGVWTNLLGMVAGFFIINITTHVLNKFPSTMFIVTMVKDIPYIGSIVFNRKHQIRVLLGITALMSLLMLIGSDNIVVKHITIPVAVGSFAAVSVTMRLMLNAFNNFSGTGGNFKIALVSDIHAGATIAKVVDKLLSMDVDMVALVGDMVDGSVEVLADYMEPLWSLHYRFRTYFVTGNHEYYYGNAEEWFREYDRHGIRVLDNRCEMFRNVCIVGVNDISSEYSGVVLAHNPASVLKFSSADLSEVDVVLSGHTHAAQYYVLAPIVYWVLPYFHGLYEIGHSSLFVSAGTLYQGAPMKMLWMSEIWVITLKKKRAD</sequence>
<dbReference type="GO" id="GO:0016787">
    <property type="term" value="F:hydrolase activity"/>
    <property type="evidence" value="ECO:0007669"/>
    <property type="project" value="InterPro"/>
</dbReference>
<feature type="transmembrane region" description="Helical" evidence="1">
    <location>
        <begin position="104"/>
        <end position="124"/>
    </location>
</feature>
<keyword evidence="1" id="KW-0812">Transmembrane</keyword>
<keyword evidence="1" id="KW-1133">Transmembrane helix</keyword>
<feature type="transmembrane region" description="Helical" evidence="1">
    <location>
        <begin position="157"/>
        <end position="175"/>
    </location>
</feature>
<evidence type="ECO:0000313" key="3">
    <source>
        <dbReference type="WBParaSite" id="NBR_0000965501-mRNA-1"/>
    </source>
</evidence>
<dbReference type="PANTHER" id="PTHR31302">
    <property type="entry name" value="TRANSMEMBRANE PROTEIN WITH METALLOPHOSPHOESTERASE DOMAIN-RELATED"/>
    <property type="match status" value="1"/>
</dbReference>
<evidence type="ECO:0000256" key="1">
    <source>
        <dbReference type="SAM" id="Phobius"/>
    </source>
</evidence>
<organism evidence="3">
    <name type="scientific">Nippostrongylus brasiliensis</name>
    <name type="common">Rat hookworm</name>
    <dbReference type="NCBI Taxonomy" id="27835"/>
    <lineage>
        <taxon>Eukaryota</taxon>
        <taxon>Metazoa</taxon>
        <taxon>Ecdysozoa</taxon>
        <taxon>Nematoda</taxon>
        <taxon>Chromadorea</taxon>
        <taxon>Rhabditida</taxon>
        <taxon>Rhabditina</taxon>
        <taxon>Rhabditomorpha</taxon>
        <taxon>Strongyloidea</taxon>
        <taxon>Heligmosomidae</taxon>
        <taxon>Nippostrongylus</taxon>
    </lineage>
</organism>
<dbReference type="CDD" id="cd07385">
    <property type="entry name" value="MPP_YkuE_C"/>
    <property type="match status" value="1"/>
</dbReference>
<feature type="transmembrane region" description="Helical" evidence="1">
    <location>
        <begin position="131"/>
        <end position="151"/>
    </location>
</feature>
<keyword evidence="1" id="KW-0472">Membrane</keyword>
<dbReference type="OMA" id="WTNMIAF"/>
<dbReference type="AlphaFoldDB" id="A0A0N4Y1X9"/>
<dbReference type="Pfam" id="PF00149">
    <property type="entry name" value="Metallophos"/>
    <property type="match status" value="1"/>
</dbReference>
<proteinExistence type="predicted"/>
<dbReference type="InterPro" id="IPR029052">
    <property type="entry name" value="Metallo-depent_PP-like"/>
</dbReference>
<dbReference type="PANTHER" id="PTHR31302:SF30">
    <property type="entry name" value="CALCINEURIN-LIKE PHOSPHOESTERASE DOMAIN-CONTAINING PROTEIN"/>
    <property type="match status" value="1"/>
</dbReference>
<dbReference type="SUPFAM" id="SSF56300">
    <property type="entry name" value="Metallo-dependent phosphatases"/>
    <property type="match status" value="1"/>
</dbReference>
<feature type="domain" description="Calcineurin-like phosphoesterase" evidence="2">
    <location>
        <begin position="188"/>
        <end position="331"/>
    </location>
</feature>
<feature type="transmembrane region" description="Helical" evidence="1">
    <location>
        <begin position="42"/>
        <end position="60"/>
    </location>
</feature>
<accession>A0A0N4Y1X9</accession>
<dbReference type="Gene3D" id="3.60.21.10">
    <property type="match status" value="1"/>
</dbReference>
<dbReference type="InterPro" id="IPR004843">
    <property type="entry name" value="Calcineurin-like_PHP"/>
</dbReference>
<dbReference type="InterPro" id="IPR051158">
    <property type="entry name" value="Metallophosphoesterase_sf"/>
</dbReference>
<reference evidence="3" key="1">
    <citation type="submission" date="2017-02" db="UniProtKB">
        <authorList>
            <consortium name="WormBaseParasite"/>
        </authorList>
    </citation>
    <scope>IDENTIFICATION</scope>
</reference>
<feature type="transmembrane region" description="Helical" evidence="1">
    <location>
        <begin position="67"/>
        <end position="92"/>
    </location>
</feature>
<protein>
    <submittedName>
        <fullName evidence="3">Transmembrane protein with metallophosphoesterase domain (inferred by orthology to a human protein)</fullName>
    </submittedName>
</protein>
<evidence type="ECO:0000259" key="2">
    <source>
        <dbReference type="Pfam" id="PF00149"/>
    </source>
</evidence>
<name>A0A0N4Y1X9_NIPBR</name>